<dbReference type="Pfam" id="PF04488">
    <property type="entry name" value="Gly_transf_sug"/>
    <property type="match status" value="1"/>
</dbReference>
<dbReference type="EMBL" id="ASJR01000012">
    <property type="protein sequence ID" value="ERP31511.1"/>
    <property type="molecule type" value="Genomic_DNA"/>
</dbReference>
<proteinExistence type="predicted"/>
<accession>U7D7F2</accession>
<protein>
    <recommendedName>
        <fullName evidence="1">Alpha 1,4-glycosyltransferase domain-containing protein</fullName>
    </recommendedName>
</protein>
<dbReference type="Gene3D" id="3.90.550.20">
    <property type="match status" value="1"/>
</dbReference>
<dbReference type="OrthoDB" id="5354021at2"/>
<reference evidence="2 3" key="1">
    <citation type="journal article" date="2013" name="Environ. Microbiol.">
        <title>Genome analysis of Chitinivibrio alkaliphilus gen. nov., sp. nov., a novel extremely haloalkaliphilic anaerobic chitinolytic bacterium from the candidate phylum Termite Group 3.</title>
        <authorList>
            <person name="Sorokin D.Y."/>
            <person name="Gumerov V.M."/>
            <person name="Rakitin A.L."/>
            <person name="Beletsky A.V."/>
            <person name="Damste J.S."/>
            <person name="Muyzer G."/>
            <person name="Mardanov A.V."/>
            <person name="Ravin N.V."/>
        </authorList>
    </citation>
    <scope>NUCLEOTIDE SEQUENCE [LARGE SCALE GENOMIC DNA]</scope>
    <source>
        <strain evidence="2 3">ACht1</strain>
    </source>
</reference>
<dbReference type="eggNOG" id="COG3774">
    <property type="taxonomic scope" value="Bacteria"/>
</dbReference>
<dbReference type="AlphaFoldDB" id="U7D7F2"/>
<evidence type="ECO:0000259" key="1">
    <source>
        <dbReference type="Pfam" id="PF04572"/>
    </source>
</evidence>
<gene>
    <name evidence="2" type="ORF">CALK_1555</name>
</gene>
<dbReference type="InterPro" id="IPR029044">
    <property type="entry name" value="Nucleotide-diphossugar_trans"/>
</dbReference>
<dbReference type="Pfam" id="PF04572">
    <property type="entry name" value="Gb3_synth"/>
    <property type="match status" value="1"/>
</dbReference>
<feature type="domain" description="Alpha 1,4-glycosyltransferase" evidence="1">
    <location>
        <begin position="193"/>
        <end position="239"/>
    </location>
</feature>
<evidence type="ECO:0000313" key="2">
    <source>
        <dbReference type="EMBL" id="ERP31511.1"/>
    </source>
</evidence>
<dbReference type="Proteomes" id="UP000017148">
    <property type="component" value="Unassembled WGS sequence"/>
</dbReference>
<dbReference type="InterPro" id="IPR007577">
    <property type="entry name" value="GlycoTrfase_DXD_sugar-bd_CS"/>
</dbReference>
<dbReference type="SUPFAM" id="SSF53448">
    <property type="entry name" value="Nucleotide-diphospho-sugar transferases"/>
    <property type="match status" value="1"/>
</dbReference>
<comment type="caution">
    <text evidence="2">The sequence shown here is derived from an EMBL/GenBank/DDBJ whole genome shotgun (WGS) entry which is preliminary data.</text>
</comment>
<dbReference type="InterPro" id="IPR007652">
    <property type="entry name" value="A1-4-GlycosylTfrase_dom"/>
</dbReference>
<dbReference type="STRING" id="1313304.CALK_1555"/>
<name>U7D7F2_9BACT</name>
<evidence type="ECO:0000313" key="3">
    <source>
        <dbReference type="Proteomes" id="UP000017148"/>
    </source>
</evidence>
<keyword evidence="3" id="KW-1185">Reference proteome</keyword>
<sequence>MTTAIQSLWIGRKLSLIEQLCIKSYLALGYEFKLYIYDTVQNIPENTTICDAKTILPEDAIFTSRTGSVALFADWFRWKLLYEQGGIWVDMDLIGLKRFKKTPDIQFGCEEFGVPSIGYLKFPKKHALPRFMVNACEHPNRFLPYDSPRTRVKKAIRYILGNNRANVGWGESGGPIGFGKALRYFDLMDRGEPYTAHYPVPAASWRHIFDDTFAHYPGMIGDAYAVHLWNEHIRRSQAKDSINNYSEKSLFAYLLKTIT</sequence>
<dbReference type="RefSeq" id="WP_022637009.1">
    <property type="nucleotide sequence ID" value="NZ_ASJR01000012.1"/>
</dbReference>
<organism evidence="2 3">
    <name type="scientific">Chitinivibrio alkaliphilus ACht1</name>
    <dbReference type="NCBI Taxonomy" id="1313304"/>
    <lineage>
        <taxon>Bacteria</taxon>
        <taxon>Pseudomonadati</taxon>
        <taxon>Fibrobacterota</taxon>
        <taxon>Chitinivibrionia</taxon>
        <taxon>Chitinivibrionales</taxon>
        <taxon>Chitinivibrionaceae</taxon>
        <taxon>Chitinivibrio</taxon>
    </lineage>
</organism>